<protein>
    <submittedName>
        <fullName evidence="4">Putative Extended synaptotagmin-2</fullName>
    </submittedName>
</protein>
<dbReference type="CDD" id="cd21670">
    <property type="entry name" value="SMP_ESyt"/>
    <property type="match status" value="1"/>
</dbReference>
<keyword evidence="5" id="KW-1185">Reference proteome</keyword>
<evidence type="ECO:0000313" key="5">
    <source>
        <dbReference type="Proteomes" id="UP000005446"/>
    </source>
</evidence>
<name>H0EKH5_GLAL7</name>
<evidence type="ECO:0000313" key="4">
    <source>
        <dbReference type="EMBL" id="EHL00955.1"/>
    </source>
</evidence>
<keyword evidence="2" id="KW-1133">Transmembrane helix</keyword>
<dbReference type="SUPFAM" id="SSF49562">
    <property type="entry name" value="C2 domain (Calcium/lipid-binding domain, CaLB)"/>
    <property type="match status" value="1"/>
</dbReference>
<dbReference type="PANTHER" id="PTHR45761:SF1">
    <property type="entry name" value="EXTENDED SYNAPTOTAGMIN-LIKE PROTEIN 2, ISOFORM C"/>
    <property type="match status" value="1"/>
</dbReference>
<comment type="caution">
    <text evidence="4">The sequence shown here is derived from an EMBL/GenBank/DDBJ whole genome shotgun (WGS) entry which is preliminary data.</text>
</comment>
<dbReference type="OrthoDB" id="1029639at2759"/>
<feature type="domain" description="Synaptotagmin SMP" evidence="3">
    <location>
        <begin position="72"/>
        <end position="128"/>
    </location>
</feature>
<dbReference type="HOGENOM" id="CLU_048762_0_0_1"/>
<proteinExistence type="predicted"/>
<reference evidence="4 5" key="1">
    <citation type="journal article" date="2012" name="Eukaryot. Cell">
        <title>Genome sequence of the fungus Glarea lozoyensis: the first genome sequence of a species from the Helotiaceae family.</title>
        <authorList>
            <person name="Youssar L."/>
            <person name="Gruening B.A."/>
            <person name="Erxleben A."/>
            <person name="Guenther S."/>
            <person name="Huettel W."/>
        </authorList>
    </citation>
    <scope>NUCLEOTIDE SEQUENCE [LARGE SCALE GENOMIC DNA]</scope>
    <source>
        <strain evidence="5">ATCC 74030 / MF5533</strain>
    </source>
</reference>
<organism evidence="4 5">
    <name type="scientific">Glarea lozoyensis (strain ATCC 74030 / MF5533)</name>
    <dbReference type="NCBI Taxonomy" id="1104152"/>
    <lineage>
        <taxon>Eukaryota</taxon>
        <taxon>Fungi</taxon>
        <taxon>Dikarya</taxon>
        <taxon>Ascomycota</taxon>
        <taxon>Pezizomycotina</taxon>
        <taxon>Leotiomycetes</taxon>
        <taxon>Helotiales</taxon>
        <taxon>Helotiaceae</taxon>
        <taxon>Glarea</taxon>
    </lineage>
</organism>
<keyword evidence="1" id="KW-0812">Transmembrane</keyword>
<evidence type="ECO:0000256" key="2">
    <source>
        <dbReference type="ARBA" id="ARBA00022989"/>
    </source>
</evidence>
<accession>H0EKH5</accession>
<dbReference type="Gene3D" id="2.60.40.150">
    <property type="entry name" value="C2 domain"/>
    <property type="match status" value="1"/>
</dbReference>
<dbReference type="InParanoid" id="H0EKH5"/>
<dbReference type="InterPro" id="IPR039010">
    <property type="entry name" value="Synaptotagmin_SMP"/>
</dbReference>
<evidence type="ECO:0000259" key="3">
    <source>
        <dbReference type="Pfam" id="PF17047"/>
    </source>
</evidence>
<sequence>MIKEIAEPMFKTMLPGPLASLHFTKLDLGHVPLELSNLLVTKTETDGIKLDLNVDWAGKCDIALDASMIPTVIGAAQIAFVNPPVLKLDFTGAANVADSDMIDGAVRSVIMSIINSMLVLPNRLMIKLDATSDYFKTQIYPLGILRLTVEKASGFAEEKQSASKRFLSKITRASPDTYCNVIDLMDHDVGSDDQIGLAVTTVKDILLTGAGVLGIPGRREELNPSVVVTWGEKHRFQTAMKTDAPGTDISNPSFDQSFRIPYSADMVSGGGQSFRIALMNKKDEVGSIDIPLSDVLSAPDMIVQNNFGVGGGAAVRASISLRGLTAADI</sequence>
<dbReference type="InterPro" id="IPR035892">
    <property type="entry name" value="C2_domain_sf"/>
</dbReference>
<dbReference type="CDD" id="cd00030">
    <property type="entry name" value="C2"/>
    <property type="match status" value="1"/>
</dbReference>
<dbReference type="EMBL" id="AGUE01000069">
    <property type="protein sequence ID" value="EHL00955.1"/>
    <property type="molecule type" value="Genomic_DNA"/>
</dbReference>
<dbReference type="InterPro" id="IPR051634">
    <property type="entry name" value="Extended_Synaptotagmin"/>
</dbReference>
<dbReference type="Proteomes" id="UP000005446">
    <property type="component" value="Unassembled WGS sequence"/>
</dbReference>
<dbReference type="Pfam" id="PF17047">
    <property type="entry name" value="SMP_LBD"/>
    <property type="match status" value="1"/>
</dbReference>
<gene>
    <name evidence="4" type="ORF">M7I_3073</name>
</gene>
<evidence type="ECO:0000256" key="1">
    <source>
        <dbReference type="ARBA" id="ARBA00022692"/>
    </source>
</evidence>
<dbReference type="PANTHER" id="PTHR45761">
    <property type="entry name" value="EXTENDED SYNAPTOTAGMIN-LIKE PROTEIN 2, ISOFORM C"/>
    <property type="match status" value="1"/>
</dbReference>
<dbReference type="AlphaFoldDB" id="H0EKH5"/>
<keyword evidence="2" id="KW-0472">Membrane</keyword>